<accession>A0AAD7KBQ8</accession>
<feature type="chain" id="PRO_5041980168" evidence="1">
    <location>
        <begin position="30"/>
        <end position="74"/>
    </location>
</feature>
<dbReference type="AlphaFoldDB" id="A0AAD7KBQ8"/>
<evidence type="ECO:0000313" key="3">
    <source>
        <dbReference type="Proteomes" id="UP001215280"/>
    </source>
</evidence>
<evidence type="ECO:0000256" key="1">
    <source>
        <dbReference type="SAM" id="SignalP"/>
    </source>
</evidence>
<reference evidence="2" key="1">
    <citation type="submission" date="2023-03" db="EMBL/GenBank/DDBJ databases">
        <title>Massive genome expansion in bonnet fungi (Mycena s.s.) driven by repeated elements and novel gene families across ecological guilds.</title>
        <authorList>
            <consortium name="Lawrence Berkeley National Laboratory"/>
            <person name="Harder C.B."/>
            <person name="Miyauchi S."/>
            <person name="Viragh M."/>
            <person name="Kuo A."/>
            <person name="Thoen E."/>
            <person name="Andreopoulos B."/>
            <person name="Lu D."/>
            <person name="Skrede I."/>
            <person name="Drula E."/>
            <person name="Henrissat B."/>
            <person name="Morin E."/>
            <person name="Kohler A."/>
            <person name="Barry K."/>
            <person name="LaButti K."/>
            <person name="Morin E."/>
            <person name="Salamov A."/>
            <person name="Lipzen A."/>
            <person name="Mereny Z."/>
            <person name="Hegedus B."/>
            <person name="Baldrian P."/>
            <person name="Stursova M."/>
            <person name="Weitz H."/>
            <person name="Taylor A."/>
            <person name="Grigoriev I.V."/>
            <person name="Nagy L.G."/>
            <person name="Martin F."/>
            <person name="Kauserud H."/>
        </authorList>
    </citation>
    <scope>NUCLEOTIDE SEQUENCE</scope>
    <source>
        <strain evidence="2">CBHHK188m</strain>
    </source>
</reference>
<gene>
    <name evidence="2" type="ORF">DFH07DRAFT_323866</name>
</gene>
<protein>
    <submittedName>
        <fullName evidence="2">Uncharacterized protein</fullName>
    </submittedName>
</protein>
<comment type="caution">
    <text evidence="2">The sequence shown here is derived from an EMBL/GenBank/DDBJ whole genome shotgun (WGS) entry which is preliminary data.</text>
</comment>
<feature type="signal peptide" evidence="1">
    <location>
        <begin position="1"/>
        <end position="29"/>
    </location>
</feature>
<organism evidence="2 3">
    <name type="scientific">Mycena maculata</name>
    <dbReference type="NCBI Taxonomy" id="230809"/>
    <lineage>
        <taxon>Eukaryota</taxon>
        <taxon>Fungi</taxon>
        <taxon>Dikarya</taxon>
        <taxon>Basidiomycota</taxon>
        <taxon>Agaricomycotina</taxon>
        <taxon>Agaricomycetes</taxon>
        <taxon>Agaricomycetidae</taxon>
        <taxon>Agaricales</taxon>
        <taxon>Marasmiineae</taxon>
        <taxon>Mycenaceae</taxon>
        <taxon>Mycena</taxon>
    </lineage>
</organism>
<keyword evidence="1" id="KW-0732">Signal</keyword>
<dbReference type="EMBL" id="JARJLG010000003">
    <property type="protein sequence ID" value="KAJ7782489.1"/>
    <property type="molecule type" value="Genomic_DNA"/>
</dbReference>
<sequence length="74" mass="8390">MRFRLNITLPSRPCILACYILVLSFPSLAQKAPPLSMLNCIKLIQSRGRRFLAKCCISKDTCKTSYIEVINLVD</sequence>
<dbReference type="Proteomes" id="UP001215280">
    <property type="component" value="Unassembled WGS sequence"/>
</dbReference>
<proteinExistence type="predicted"/>
<name>A0AAD7KBQ8_9AGAR</name>
<evidence type="ECO:0000313" key="2">
    <source>
        <dbReference type="EMBL" id="KAJ7782489.1"/>
    </source>
</evidence>
<keyword evidence="3" id="KW-1185">Reference proteome</keyword>